<evidence type="ECO:0000313" key="1">
    <source>
        <dbReference type="EMBL" id="RMC37756.1"/>
    </source>
</evidence>
<dbReference type="Proteomes" id="UP000273516">
    <property type="component" value="Unassembled WGS sequence"/>
</dbReference>
<proteinExistence type="predicted"/>
<sequence>MGAVALNNDDFYSQPRLPDLTAAQAMDILEDHRIPYDRSRRQVRANLKHHLWLQTHPFSCLHLAGTVLRYENLEEDFQRFCDKHGINAELPHLRQTASIPEATAMDELSASDIERFQRLFIRDFTELGYSLDPSACNAPPGKTTAIPVSTVSSAARKACEAWPQYFFPGQSNDGDGLPDADIDLSAFLELPIPGPGTELWTKRLKNSIRHFKHLEPEFGGRSRLAHLLACTIVIIRRNSEDENARKLFWRIVSEYGQQVSEQLDSRWLTSVCDTVVDIAEKDIDRVLGLTGTLFSNTIKLTETYTRVFLPPVPWPPKKQYHSGGKLYDGIIAFWIQQGDAIGNLLDRIDVTLSVDSPVAPFVREIITHVIEHDNNLSRIMGIAGTKPRRIVKPEQRKKLKKFLEQL</sequence>
<dbReference type="EMBL" id="QOKZ01000001">
    <property type="protein sequence ID" value="RMC37756.1"/>
    <property type="molecule type" value="Genomic_DNA"/>
</dbReference>
<protein>
    <submittedName>
        <fullName evidence="1">Uncharacterized protein</fullName>
    </submittedName>
</protein>
<name>A0A3M0MJ09_9RHOB</name>
<evidence type="ECO:0000313" key="2">
    <source>
        <dbReference type="Proteomes" id="UP000273516"/>
    </source>
</evidence>
<comment type="caution">
    <text evidence="1">The sequence shown here is derived from an EMBL/GenBank/DDBJ whole genome shotgun (WGS) entry which is preliminary data.</text>
</comment>
<keyword evidence="2" id="KW-1185">Reference proteome</keyword>
<gene>
    <name evidence="1" type="ORF">C9E81_03190</name>
</gene>
<accession>A0A3M0MJ09</accession>
<organism evidence="1 2">
    <name type="scientific">Paracoccus alkanivorans</name>
    <dbReference type="NCBI Taxonomy" id="2116655"/>
    <lineage>
        <taxon>Bacteria</taxon>
        <taxon>Pseudomonadati</taxon>
        <taxon>Pseudomonadota</taxon>
        <taxon>Alphaproteobacteria</taxon>
        <taxon>Rhodobacterales</taxon>
        <taxon>Paracoccaceae</taxon>
        <taxon>Paracoccus</taxon>
    </lineage>
</organism>
<reference evidence="1 2" key="1">
    <citation type="submission" date="2018-07" db="EMBL/GenBank/DDBJ databases">
        <authorList>
            <person name="Zhang Y."/>
            <person name="Wang L."/>
            <person name="Ma S."/>
        </authorList>
    </citation>
    <scope>NUCLEOTIDE SEQUENCE [LARGE SCALE GENOMIC DNA]</scope>
    <source>
        <strain evidence="1 2">4-2</strain>
    </source>
</reference>
<dbReference type="AlphaFoldDB" id="A0A3M0MJ09"/>